<feature type="transmembrane region" description="Helical" evidence="1">
    <location>
        <begin position="12"/>
        <end position="32"/>
    </location>
</feature>
<keyword evidence="3" id="KW-1185">Reference proteome</keyword>
<protein>
    <submittedName>
        <fullName evidence="2">DUF4233 domain-containing protein</fullName>
    </submittedName>
</protein>
<feature type="transmembrane region" description="Helical" evidence="1">
    <location>
        <begin position="39"/>
        <end position="58"/>
    </location>
</feature>
<feature type="transmembrane region" description="Helical" evidence="1">
    <location>
        <begin position="70"/>
        <end position="103"/>
    </location>
</feature>
<proteinExistence type="predicted"/>
<dbReference type="Proteomes" id="UP001442841">
    <property type="component" value="Chromosome"/>
</dbReference>
<accession>A0ABZ3FLV9</accession>
<evidence type="ECO:0000256" key="1">
    <source>
        <dbReference type="SAM" id="Phobius"/>
    </source>
</evidence>
<keyword evidence="1" id="KW-1133">Transmembrane helix</keyword>
<dbReference type="Pfam" id="PF14017">
    <property type="entry name" value="DUF4233"/>
    <property type="match status" value="1"/>
</dbReference>
<gene>
    <name evidence="2" type="ORF">AADG42_06875</name>
</gene>
<organism evidence="2 3">
    <name type="scientific">Ammonicoccus fulvus</name>
    <dbReference type="NCBI Taxonomy" id="3138240"/>
    <lineage>
        <taxon>Bacteria</taxon>
        <taxon>Bacillati</taxon>
        <taxon>Actinomycetota</taxon>
        <taxon>Actinomycetes</taxon>
        <taxon>Propionibacteriales</taxon>
        <taxon>Propionibacteriaceae</taxon>
        <taxon>Ammonicoccus</taxon>
    </lineage>
</organism>
<name>A0ABZ3FLV9_9ACTN</name>
<reference evidence="2 3" key="1">
    <citation type="submission" date="2024-04" db="EMBL/GenBank/DDBJ databases">
        <title>Isolation of an actinomycete strain from pig manure.</title>
        <authorList>
            <person name="Gong T."/>
            <person name="Yu Z."/>
            <person name="An M."/>
            <person name="Wei C."/>
            <person name="Yang W."/>
            <person name="Liu L."/>
        </authorList>
    </citation>
    <scope>NUCLEOTIDE SEQUENCE [LARGE SCALE GENOMIC DNA]</scope>
    <source>
        <strain evidence="2 3">ZF39</strain>
    </source>
</reference>
<dbReference type="EMBL" id="CP154795">
    <property type="protein sequence ID" value="XAN07031.1"/>
    <property type="molecule type" value="Genomic_DNA"/>
</dbReference>
<dbReference type="RefSeq" id="WP_425308478.1">
    <property type="nucleotide sequence ID" value="NZ_CP154795.1"/>
</dbReference>
<dbReference type="InterPro" id="IPR025327">
    <property type="entry name" value="DUF4233"/>
</dbReference>
<keyword evidence="1" id="KW-0812">Transmembrane</keyword>
<evidence type="ECO:0000313" key="3">
    <source>
        <dbReference type="Proteomes" id="UP001442841"/>
    </source>
</evidence>
<evidence type="ECO:0000313" key="2">
    <source>
        <dbReference type="EMBL" id="XAN07031.1"/>
    </source>
</evidence>
<sequence length="115" mass="11818">MLTEGNPMGKVMMAVLIFEAITIGLSIPVMIMVSGVSPLLAGLAGGAAALLAVAAAGMMRRPTVGYPLGWATQVAAIALTLLTIGMLVMGVMFACLWTVCFVLGKRLEAQQAASH</sequence>
<keyword evidence="1" id="KW-0472">Membrane</keyword>